<evidence type="ECO:0000313" key="1">
    <source>
        <dbReference type="EMBL" id="TGY40234.1"/>
    </source>
</evidence>
<dbReference type="RefSeq" id="WP_136008150.1">
    <property type="nucleotide sequence ID" value="NZ_SRYR01000015.1"/>
</dbReference>
<proteinExistence type="predicted"/>
<dbReference type="AlphaFoldDB" id="A0A4S2DHE5"/>
<name>A0A4S2DHE5_9CLOT</name>
<dbReference type="SUPFAM" id="SSF51197">
    <property type="entry name" value="Clavaminate synthase-like"/>
    <property type="match status" value="1"/>
</dbReference>
<dbReference type="InterPro" id="IPR037012">
    <property type="entry name" value="NanQ/TabA/YiaL_sf"/>
</dbReference>
<dbReference type="Gene3D" id="2.60.120.370">
    <property type="entry name" value="YhcH/YjgK/YiaL"/>
    <property type="match status" value="1"/>
</dbReference>
<dbReference type="OrthoDB" id="9792756at2"/>
<organism evidence="1 2">
    <name type="scientific">Clostridium sartagoforme</name>
    <dbReference type="NCBI Taxonomy" id="84031"/>
    <lineage>
        <taxon>Bacteria</taxon>
        <taxon>Bacillati</taxon>
        <taxon>Bacillota</taxon>
        <taxon>Clostridia</taxon>
        <taxon>Eubacteriales</taxon>
        <taxon>Clostridiaceae</taxon>
        <taxon>Clostridium</taxon>
    </lineage>
</organism>
<dbReference type="NCBIfam" id="TIGR00022">
    <property type="entry name" value="YhcH/YjgK/YiaL family protein"/>
    <property type="match status" value="1"/>
</dbReference>
<comment type="caution">
    <text evidence="1">The sequence shown here is derived from an EMBL/GenBank/DDBJ whole genome shotgun (WGS) entry which is preliminary data.</text>
</comment>
<keyword evidence="2" id="KW-1185">Reference proteome</keyword>
<reference evidence="1 2" key="1">
    <citation type="submission" date="2019-04" db="EMBL/GenBank/DDBJ databases">
        <title>Microbes associate with the intestines of laboratory mice.</title>
        <authorList>
            <person name="Navarre W."/>
            <person name="Wong E."/>
            <person name="Huang K."/>
            <person name="Tropini C."/>
            <person name="Ng K."/>
            <person name="Yu B."/>
        </authorList>
    </citation>
    <scope>NUCLEOTIDE SEQUENCE [LARGE SCALE GENOMIC DNA]</scope>
    <source>
        <strain evidence="1 2">NM50_B9-20</strain>
    </source>
</reference>
<dbReference type="PANTHER" id="PTHR34986">
    <property type="entry name" value="EVOLVED BETA-GALACTOSIDASE SUBUNIT BETA"/>
    <property type="match status" value="1"/>
</dbReference>
<evidence type="ECO:0000313" key="2">
    <source>
        <dbReference type="Proteomes" id="UP000306888"/>
    </source>
</evidence>
<dbReference type="InterPro" id="IPR004375">
    <property type="entry name" value="NanQ/TabA/YiaL"/>
</dbReference>
<dbReference type="PANTHER" id="PTHR34986:SF1">
    <property type="entry name" value="PROTEIN YIAL"/>
    <property type="match status" value="1"/>
</dbReference>
<protein>
    <submittedName>
        <fullName evidence="1">DUF386 domain-containing protein</fullName>
    </submittedName>
</protein>
<dbReference type="GO" id="GO:0005829">
    <property type="term" value="C:cytosol"/>
    <property type="evidence" value="ECO:0007669"/>
    <property type="project" value="TreeGrafter"/>
</dbReference>
<sequence length="150" mass="17256">MVYDSIKNIGKYRGQSLWLDRAIDFLETADLNSLPIGRTEIAGDKVFFNVMEAEAKEEDEVNFEIHKKYMDIQIDIEGTENIAVGLDIEEVIEAYREEIDFGIVDCSEYVMCKMGKGRFIICMPEEAHKPGIVTEENRYLKKCVFKVARS</sequence>
<gene>
    <name evidence="1" type="ORF">E5347_15590</name>
</gene>
<dbReference type="Proteomes" id="UP000306888">
    <property type="component" value="Unassembled WGS sequence"/>
</dbReference>
<dbReference type="Pfam" id="PF04074">
    <property type="entry name" value="DUF386"/>
    <property type="match status" value="1"/>
</dbReference>
<dbReference type="EMBL" id="SRYR01000015">
    <property type="protein sequence ID" value="TGY40234.1"/>
    <property type="molecule type" value="Genomic_DNA"/>
</dbReference>
<accession>A0A4S2DHE5</accession>